<reference evidence="4 6" key="1">
    <citation type="journal article" date="2020" name="Stud. Mycol.">
        <title>101 Dothideomycetes genomes: a test case for predicting lifestyles and emergence of pathogens.</title>
        <authorList>
            <person name="Haridas S."/>
            <person name="Albert R."/>
            <person name="Binder M."/>
            <person name="Bloem J."/>
            <person name="Labutti K."/>
            <person name="Salamov A."/>
            <person name="Andreopoulos B."/>
            <person name="Baker S."/>
            <person name="Barry K."/>
            <person name="Bills G."/>
            <person name="Bluhm B."/>
            <person name="Cannon C."/>
            <person name="Castanera R."/>
            <person name="Culley D."/>
            <person name="Daum C."/>
            <person name="Ezra D."/>
            <person name="Gonzalez J."/>
            <person name="Henrissat B."/>
            <person name="Kuo A."/>
            <person name="Liang C."/>
            <person name="Lipzen A."/>
            <person name="Lutzoni F."/>
            <person name="Magnuson J."/>
            <person name="Mondo S."/>
            <person name="Nolan M."/>
            <person name="Ohm R."/>
            <person name="Pangilinan J."/>
            <person name="Park H.-J."/>
            <person name="Ramirez L."/>
            <person name="Alfaro M."/>
            <person name="Sun H."/>
            <person name="Tritt A."/>
            <person name="Yoshinaga Y."/>
            <person name="Zwiers L.-H."/>
            <person name="Turgeon B."/>
            <person name="Goodwin S."/>
            <person name="Spatafora J."/>
            <person name="Crous P."/>
            <person name="Grigoriev I."/>
        </authorList>
    </citation>
    <scope>NUCLEOTIDE SEQUENCE</scope>
    <source>
        <strain evidence="4 6">CBS 304.34</strain>
    </source>
</reference>
<dbReference type="OrthoDB" id="26719at2759"/>
<dbReference type="GO" id="GO:0000287">
    <property type="term" value="F:magnesium ion binding"/>
    <property type="evidence" value="ECO:0007669"/>
    <property type="project" value="InterPro"/>
</dbReference>
<evidence type="ECO:0000259" key="3">
    <source>
        <dbReference type="Pfam" id="PF22624"/>
    </source>
</evidence>
<proteinExistence type="predicted"/>
<dbReference type="EC" id="2.7.8.7" evidence="1"/>
<dbReference type="GO" id="GO:0005829">
    <property type="term" value="C:cytosol"/>
    <property type="evidence" value="ECO:0007669"/>
    <property type="project" value="TreeGrafter"/>
</dbReference>
<dbReference type="InterPro" id="IPR050559">
    <property type="entry name" value="P-Pant_transferase_sf"/>
</dbReference>
<dbReference type="SUPFAM" id="SSF56214">
    <property type="entry name" value="4'-phosphopantetheinyl transferase"/>
    <property type="match status" value="2"/>
</dbReference>
<organism evidence="4">
    <name type="scientific">Mytilinidion resinicola</name>
    <dbReference type="NCBI Taxonomy" id="574789"/>
    <lineage>
        <taxon>Eukaryota</taxon>
        <taxon>Fungi</taxon>
        <taxon>Dikarya</taxon>
        <taxon>Ascomycota</taxon>
        <taxon>Pezizomycotina</taxon>
        <taxon>Dothideomycetes</taxon>
        <taxon>Pleosporomycetidae</taxon>
        <taxon>Mytilinidiales</taxon>
        <taxon>Mytilinidiaceae</taxon>
        <taxon>Mytilinidion</taxon>
    </lineage>
</organism>
<accession>A0A6A6YE61</accession>
<keyword evidence="2" id="KW-0808">Transferase</keyword>
<feature type="domain" description="4'-phosphopantetheinyl transferase N-terminal" evidence="3">
    <location>
        <begin position="28"/>
        <end position="117"/>
    </location>
</feature>
<evidence type="ECO:0000313" key="6">
    <source>
        <dbReference type="RefSeq" id="XP_033574076.1"/>
    </source>
</evidence>
<evidence type="ECO:0000256" key="2">
    <source>
        <dbReference type="ARBA" id="ARBA00022679"/>
    </source>
</evidence>
<evidence type="ECO:0000313" key="5">
    <source>
        <dbReference type="Proteomes" id="UP000504636"/>
    </source>
</evidence>
<dbReference type="PANTHER" id="PTHR12215:SF10">
    <property type="entry name" value="L-AMINOADIPATE-SEMIALDEHYDE DEHYDROGENASE-PHOSPHOPANTETHEINYL TRANSFERASE"/>
    <property type="match status" value="1"/>
</dbReference>
<dbReference type="GeneID" id="54458902"/>
<dbReference type="PANTHER" id="PTHR12215">
    <property type="entry name" value="PHOSPHOPANTETHEINE TRANSFERASE"/>
    <property type="match status" value="1"/>
</dbReference>
<dbReference type="Proteomes" id="UP000504636">
    <property type="component" value="Unplaced"/>
</dbReference>
<dbReference type="GO" id="GO:0008897">
    <property type="term" value="F:holo-[acyl-carrier-protein] synthase activity"/>
    <property type="evidence" value="ECO:0007669"/>
    <property type="project" value="UniProtKB-EC"/>
</dbReference>
<evidence type="ECO:0000313" key="4">
    <source>
        <dbReference type="EMBL" id="KAF2807112.1"/>
    </source>
</evidence>
<evidence type="ECO:0000256" key="1">
    <source>
        <dbReference type="ARBA" id="ARBA00013172"/>
    </source>
</evidence>
<sequence length="336" mass="37928">MMGEPALTCWLLDTRSLWPGERIEDSAADALRLVSPEEHAHITRKYHMADARMSLASALLKRLFVHLSLRIPWAEIRYARKGDPKHGKPCAILPDGSRAPLEFNISHQAGLVSLIGCKRGDVELGTDIVCVNERNDYRVIDEEGFEGWVDMYAEIFGEEESWDMKYTVDSFKLLDGTVVTAADIGRGDRCCARGRELRAMLDTGEEVVFSSDLLIEAKLRRFYTFWCYKEAFIKLSGEALLAKWLKELEFRNVRSPAPGTVARCSTHGTWGERVGDVEVWMHRKRLGDVKMEIQAFEEEFMVAVAIQPASKLPEGGFPGFVGLDLQRDILEVARSS</sequence>
<reference evidence="6" key="3">
    <citation type="submission" date="2025-04" db="UniProtKB">
        <authorList>
            <consortium name="RefSeq"/>
        </authorList>
    </citation>
    <scope>IDENTIFICATION</scope>
    <source>
        <strain evidence="6">CBS 304.34</strain>
    </source>
</reference>
<dbReference type="InterPro" id="IPR037143">
    <property type="entry name" value="4-PPantetheinyl_Trfase_dom_sf"/>
</dbReference>
<dbReference type="Pfam" id="PF22624">
    <property type="entry name" value="AASDHPPT_N"/>
    <property type="match status" value="1"/>
</dbReference>
<dbReference type="RefSeq" id="XP_033574076.1">
    <property type="nucleotide sequence ID" value="XM_033718009.1"/>
</dbReference>
<keyword evidence="5" id="KW-1185">Reference proteome</keyword>
<name>A0A6A6YE61_9PEZI</name>
<reference evidence="6" key="2">
    <citation type="submission" date="2020-04" db="EMBL/GenBank/DDBJ databases">
        <authorList>
            <consortium name="NCBI Genome Project"/>
        </authorList>
    </citation>
    <scope>NUCLEOTIDE SEQUENCE</scope>
    <source>
        <strain evidence="6">CBS 304.34</strain>
    </source>
</reference>
<dbReference type="Gene3D" id="3.90.470.20">
    <property type="entry name" value="4'-phosphopantetheinyl transferase domain"/>
    <property type="match status" value="2"/>
</dbReference>
<dbReference type="GO" id="GO:0019878">
    <property type="term" value="P:lysine biosynthetic process via aminoadipic acid"/>
    <property type="evidence" value="ECO:0007669"/>
    <property type="project" value="TreeGrafter"/>
</dbReference>
<dbReference type="InterPro" id="IPR055066">
    <property type="entry name" value="AASDHPPT_N"/>
</dbReference>
<protein>
    <recommendedName>
        <fullName evidence="1">holo-[acyl-carrier-protein] synthase</fullName>
        <ecNumber evidence="1">2.7.8.7</ecNumber>
    </recommendedName>
</protein>
<dbReference type="AlphaFoldDB" id="A0A6A6YE61"/>
<gene>
    <name evidence="4 6" type="ORF">BDZ99DRAFT_447373</name>
</gene>
<dbReference type="EMBL" id="MU003705">
    <property type="protein sequence ID" value="KAF2807112.1"/>
    <property type="molecule type" value="Genomic_DNA"/>
</dbReference>